<dbReference type="InterPro" id="IPR000887">
    <property type="entry name" value="Aldlse_KDPG_KHG"/>
</dbReference>
<protein>
    <recommendedName>
        <fullName evidence="8">2-dehydro-3-deoxyphosphogluconate aldolase</fullName>
    </recommendedName>
</protein>
<dbReference type="NCBIfam" id="TIGR01182">
    <property type="entry name" value="eda"/>
    <property type="match status" value="1"/>
</dbReference>
<evidence type="ECO:0000313" key="7">
    <source>
        <dbReference type="Proteomes" id="UP001420932"/>
    </source>
</evidence>
<dbReference type="EMBL" id="JBBNAF010000007">
    <property type="protein sequence ID" value="KAK9129062.1"/>
    <property type="molecule type" value="Genomic_DNA"/>
</dbReference>
<sequence length="256" mass="27725">MSTMVDASASFTFARPNRILGHKCSPNYSHFLKCSCSFERKPIRSDSSIEGTLAEIERSRVIACLRAQSGEEAMKAAQAALSGGISVLEITMTTPDVFEVLHGLVQQHPETILGVGTVLNVMDAKNAIEAGAKFLMSPATVKGILDYVQRSEVLYIPGAMTPTEVLNAYEDGARIVKVYPVSALGGVKYFSALKKSFSHIPLVASQGMTLDSMSMYVDQGAASVVLSDAIFDKEAMDRRAYDEIRRLARLAARHGI</sequence>
<dbReference type="Proteomes" id="UP001420932">
    <property type="component" value="Unassembled WGS sequence"/>
</dbReference>
<evidence type="ECO:0000256" key="1">
    <source>
        <dbReference type="ARBA" id="ARBA00004761"/>
    </source>
</evidence>
<evidence type="ECO:0000256" key="3">
    <source>
        <dbReference type="ARBA" id="ARBA00011233"/>
    </source>
</evidence>
<evidence type="ECO:0000256" key="2">
    <source>
        <dbReference type="ARBA" id="ARBA00006906"/>
    </source>
</evidence>
<evidence type="ECO:0000256" key="4">
    <source>
        <dbReference type="ARBA" id="ARBA00023239"/>
    </source>
</evidence>
<comment type="subunit">
    <text evidence="3">Homotrimer.</text>
</comment>
<evidence type="ECO:0000313" key="6">
    <source>
        <dbReference type="EMBL" id="KAK9129062.1"/>
    </source>
</evidence>
<dbReference type="Pfam" id="PF01081">
    <property type="entry name" value="Aldolase"/>
    <property type="match status" value="1"/>
</dbReference>
<dbReference type="SUPFAM" id="SSF51569">
    <property type="entry name" value="Aldolase"/>
    <property type="match status" value="1"/>
</dbReference>
<dbReference type="Gene3D" id="3.20.20.70">
    <property type="entry name" value="Aldolase class I"/>
    <property type="match status" value="1"/>
</dbReference>
<evidence type="ECO:0008006" key="8">
    <source>
        <dbReference type="Google" id="ProtNLM"/>
    </source>
</evidence>
<reference evidence="6 7" key="1">
    <citation type="submission" date="2024-01" db="EMBL/GenBank/DDBJ databases">
        <title>Genome assemblies of Stephania.</title>
        <authorList>
            <person name="Yang L."/>
        </authorList>
    </citation>
    <scope>NUCLEOTIDE SEQUENCE [LARGE SCALE GENOMIC DNA]</scope>
    <source>
        <strain evidence="6">YNDBR</strain>
        <tissue evidence="6">Leaf</tissue>
    </source>
</reference>
<name>A0AAP0JA28_9MAGN</name>
<keyword evidence="5" id="KW-0119">Carbohydrate metabolism</keyword>
<organism evidence="6 7">
    <name type="scientific">Stephania yunnanensis</name>
    <dbReference type="NCBI Taxonomy" id="152371"/>
    <lineage>
        <taxon>Eukaryota</taxon>
        <taxon>Viridiplantae</taxon>
        <taxon>Streptophyta</taxon>
        <taxon>Embryophyta</taxon>
        <taxon>Tracheophyta</taxon>
        <taxon>Spermatophyta</taxon>
        <taxon>Magnoliopsida</taxon>
        <taxon>Ranunculales</taxon>
        <taxon>Menispermaceae</taxon>
        <taxon>Menispermoideae</taxon>
        <taxon>Cissampelideae</taxon>
        <taxon>Stephania</taxon>
    </lineage>
</organism>
<dbReference type="AlphaFoldDB" id="A0AAP0JA28"/>
<comment type="pathway">
    <text evidence="1">Carbohydrate acid metabolism.</text>
</comment>
<dbReference type="CDD" id="cd00452">
    <property type="entry name" value="KDPG_aldolase"/>
    <property type="match status" value="1"/>
</dbReference>
<dbReference type="PANTHER" id="PTHR30246:SF1">
    <property type="entry name" value="2-DEHYDRO-3-DEOXY-6-PHOSPHOGALACTONATE ALDOLASE-RELATED"/>
    <property type="match status" value="1"/>
</dbReference>
<keyword evidence="4" id="KW-0456">Lyase</keyword>
<evidence type="ECO:0000256" key="5">
    <source>
        <dbReference type="ARBA" id="ARBA00023277"/>
    </source>
</evidence>
<keyword evidence="7" id="KW-1185">Reference proteome</keyword>
<comment type="caution">
    <text evidence="6">The sequence shown here is derived from an EMBL/GenBank/DDBJ whole genome shotgun (WGS) entry which is preliminary data.</text>
</comment>
<dbReference type="GO" id="GO:0016829">
    <property type="term" value="F:lyase activity"/>
    <property type="evidence" value="ECO:0007669"/>
    <property type="project" value="UniProtKB-KW"/>
</dbReference>
<comment type="similarity">
    <text evidence="2">Belongs to the KHG/KDPG aldolase family.</text>
</comment>
<dbReference type="PANTHER" id="PTHR30246">
    <property type="entry name" value="2-KETO-3-DEOXY-6-PHOSPHOGLUCONATE ALDOLASE"/>
    <property type="match status" value="1"/>
</dbReference>
<gene>
    <name evidence="6" type="ORF">Syun_017859</name>
</gene>
<accession>A0AAP0JA28</accession>
<dbReference type="InterPro" id="IPR013785">
    <property type="entry name" value="Aldolase_TIM"/>
</dbReference>
<proteinExistence type="inferred from homology"/>